<dbReference type="RefSeq" id="WP_182869809.1">
    <property type="nucleotide sequence ID" value="NZ_AP022638.1"/>
</dbReference>
<name>A0A810AF82_9BRAD</name>
<dbReference type="EMBL" id="AP023095">
    <property type="protein sequence ID" value="BCE55218.1"/>
    <property type="molecule type" value="Genomic_DNA"/>
</dbReference>
<evidence type="ECO:0000313" key="2">
    <source>
        <dbReference type="EMBL" id="BCE63952.1"/>
    </source>
</evidence>
<protein>
    <submittedName>
        <fullName evidence="2">Uncharacterized protein</fullName>
    </submittedName>
</protein>
<organism evidence="2">
    <name type="scientific">Bradyrhizobium diazoefficiens</name>
    <dbReference type="NCBI Taxonomy" id="1355477"/>
    <lineage>
        <taxon>Bacteria</taxon>
        <taxon>Pseudomonadati</taxon>
        <taxon>Pseudomonadota</taxon>
        <taxon>Alphaproteobacteria</taxon>
        <taxon>Hyphomicrobiales</taxon>
        <taxon>Nitrobacteraceae</taxon>
        <taxon>Bradyrhizobium</taxon>
    </lineage>
</organism>
<proteinExistence type="predicted"/>
<gene>
    <name evidence="1" type="ORF">XF5B_27300</name>
    <name evidence="2" type="ORF">XF6B_27510</name>
</gene>
<reference evidence="2" key="2">
    <citation type="submission" date="2020-05" db="EMBL/GenBank/DDBJ databases">
        <title>Complete genome sequence of Bradyrhizobium diazoefficiens XF6 isolated from soybean nodule.</title>
        <authorList>
            <person name="Noda R."/>
            <person name="Kakizaki K."/>
            <person name="Minamisawa K."/>
        </authorList>
    </citation>
    <scope>NUCLEOTIDE SEQUENCE</scope>
    <source>
        <strain evidence="2">XF6</strain>
    </source>
</reference>
<dbReference type="AlphaFoldDB" id="A0A810AF82"/>
<accession>A0A810AF82</accession>
<evidence type="ECO:0000313" key="1">
    <source>
        <dbReference type="EMBL" id="BCE55218.1"/>
    </source>
</evidence>
<reference evidence="1" key="1">
    <citation type="submission" date="2020-05" db="EMBL/GenBank/DDBJ databases">
        <title>Complete genome sequence of Bradyrhizobium diazoefficiens XF5 isolated from soybean nodule.</title>
        <authorList>
            <person name="Noda R."/>
            <person name="Kakizaki K."/>
            <person name="Minamisawa K."/>
        </authorList>
    </citation>
    <scope>NUCLEOTIDE SEQUENCE</scope>
    <source>
        <strain evidence="1">XF5</strain>
    </source>
</reference>
<dbReference type="EMBL" id="AP023096">
    <property type="protein sequence ID" value="BCE63952.1"/>
    <property type="molecule type" value="Genomic_DNA"/>
</dbReference>
<sequence>MATFHTITTQPWHRASFGERLVIEATSALLWPLQPDIRMTVLISLLADQTATIAENEDQIDAIIDMLRLQLKLGLRHEAEDQHRV</sequence>